<feature type="region of interest" description="Disordered" evidence="8">
    <location>
        <begin position="1"/>
        <end position="49"/>
    </location>
</feature>
<organism evidence="9 10">
    <name type="scientific">Besnoitia besnoiti</name>
    <name type="common">Apicomplexan protozoan</name>
    <dbReference type="NCBI Taxonomy" id="94643"/>
    <lineage>
        <taxon>Eukaryota</taxon>
        <taxon>Sar</taxon>
        <taxon>Alveolata</taxon>
        <taxon>Apicomplexa</taxon>
        <taxon>Conoidasida</taxon>
        <taxon>Coccidia</taxon>
        <taxon>Eucoccidiorida</taxon>
        <taxon>Eimeriorina</taxon>
        <taxon>Sarcocystidae</taxon>
        <taxon>Besnoitia</taxon>
    </lineage>
</organism>
<feature type="region of interest" description="Disordered" evidence="8">
    <location>
        <begin position="145"/>
        <end position="179"/>
    </location>
</feature>
<accession>A0A2A9MDE7</accession>
<dbReference type="PANTHER" id="PTHR10012">
    <property type="entry name" value="SERINE/THREONINE-PROTEIN PHOSPHATASE 2A REGULATORY SUBUNIT B"/>
    <property type="match status" value="1"/>
</dbReference>
<evidence type="ECO:0000256" key="6">
    <source>
        <dbReference type="ARBA" id="ARBA00023235"/>
    </source>
</evidence>
<feature type="compositionally biased region" description="Basic and acidic residues" evidence="8">
    <location>
        <begin position="164"/>
        <end position="179"/>
    </location>
</feature>
<dbReference type="PANTHER" id="PTHR10012:SF0">
    <property type="entry name" value="SERINE_THREONINE-PROTEIN PHOSPHATASE 2A ACTIVATOR"/>
    <property type="match status" value="1"/>
</dbReference>
<dbReference type="Pfam" id="PF03095">
    <property type="entry name" value="PTPA"/>
    <property type="match status" value="2"/>
</dbReference>
<keyword evidence="10" id="KW-1185">Reference proteome</keyword>
<dbReference type="AlphaFoldDB" id="A0A2A9MDE7"/>
<keyword evidence="5 7" id="KW-0697">Rotamase</keyword>
<feature type="compositionally biased region" description="Low complexity" evidence="8">
    <location>
        <begin position="16"/>
        <end position="27"/>
    </location>
</feature>
<dbReference type="SUPFAM" id="SSF140984">
    <property type="entry name" value="PTPA-like"/>
    <property type="match status" value="2"/>
</dbReference>
<name>A0A2A9MDE7_BESBE</name>
<comment type="similarity">
    <text evidence="3 7">Belongs to the PTPA-type PPIase family.</text>
</comment>
<evidence type="ECO:0000313" key="9">
    <source>
        <dbReference type="EMBL" id="PFH33392.1"/>
    </source>
</evidence>
<dbReference type="KEGG" id="bbes:BESB_076090"/>
<evidence type="ECO:0000256" key="5">
    <source>
        <dbReference type="ARBA" id="ARBA00023110"/>
    </source>
</evidence>
<dbReference type="InterPro" id="IPR043170">
    <property type="entry name" value="PTPA_C_lid"/>
</dbReference>
<sequence>MPTDTHSPSPSPSNPSPSSCPSSSSSSSPPPVFYPPPPSAFSAPQARPASIPGGVCCVAPWATSSLFRPPAPSLHAGASRGLAAFSPTPTREDEKPVAAKETFRACAKEVHSLQELSAWIASPSYRNYVAFLKRLSAAVSDKQAVAGASPDSAPSDDAAAQGEETSRRDRETEDEEETRRRIAAEALRIVELGVQENERVGKGLDVSENVLLLLKILLTLKAWIQDIPPVEQPMRFGNRAFRTWLQRLNERCRNLLEPLVPARPRPPPSGPAPVEPIPEEEENASSESSPPAASYPSQPSSPSQGSSLSEASSPGQSTASLSSASPADAKKSDAAASWRETLINELTDCLCRAFGDGRRLDYGTGHEVSFAVFLFILFEAGVLTGLTDDAAVVLLVFSQYIEVCHALQKTYSLEPAGSRGAWGLDDFHFLPFLFGSAQLVHNHFILPAQVTDAGIVKEFAPTNLYFSSILYITETKRGVPFSECAPMLYDISGVSTWRKIHSGLLKMYEGEVLNKFPTAQHFLFGSYFPFPTRTP</sequence>
<dbReference type="STRING" id="94643.A0A2A9MDE7"/>
<dbReference type="OrthoDB" id="16120at2759"/>
<keyword evidence="4 7" id="KW-0963">Cytoplasm</keyword>
<evidence type="ECO:0000313" key="10">
    <source>
        <dbReference type="Proteomes" id="UP000224006"/>
    </source>
</evidence>
<evidence type="ECO:0000256" key="8">
    <source>
        <dbReference type="SAM" id="MobiDB-lite"/>
    </source>
</evidence>
<dbReference type="PIRSF" id="PIRSF016325">
    <property type="entry name" value="Phstyr_phstse_ac"/>
    <property type="match status" value="1"/>
</dbReference>
<reference evidence="9 10" key="1">
    <citation type="submission" date="2017-09" db="EMBL/GenBank/DDBJ databases">
        <title>Genome sequencing of Besnoitia besnoiti strain Bb-Ger1.</title>
        <authorList>
            <person name="Schares G."/>
            <person name="Venepally P."/>
            <person name="Lorenzi H.A."/>
        </authorList>
    </citation>
    <scope>NUCLEOTIDE SEQUENCE [LARGE SCALE GENOMIC DNA]</scope>
    <source>
        <strain evidence="9 10">Bb-Ger1</strain>
    </source>
</reference>
<evidence type="ECO:0000256" key="1">
    <source>
        <dbReference type="ARBA" id="ARBA00000971"/>
    </source>
</evidence>
<comment type="catalytic activity">
    <reaction evidence="1 7">
        <text>[protein]-peptidylproline (omega=180) = [protein]-peptidylproline (omega=0)</text>
        <dbReference type="Rhea" id="RHEA:16237"/>
        <dbReference type="Rhea" id="RHEA-COMP:10747"/>
        <dbReference type="Rhea" id="RHEA-COMP:10748"/>
        <dbReference type="ChEBI" id="CHEBI:83833"/>
        <dbReference type="ChEBI" id="CHEBI:83834"/>
        <dbReference type="EC" id="5.2.1.8"/>
    </reaction>
</comment>
<feature type="region of interest" description="Disordered" evidence="8">
    <location>
        <begin position="259"/>
        <end position="326"/>
    </location>
</feature>
<dbReference type="EMBL" id="NWUJ01000008">
    <property type="protein sequence ID" value="PFH33392.1"/>
    <property type="molecule type" value="Genomic_DNA"/>
</dbReference>
<dbReference type="GO" id="GO:0005737">
    <property type="term" value="C:cytoplasm"/>
    <property type="evidence" value="ECO:0007669"/>
    <property type="project" value="UniProtKB-SubCell"/>
</dbReference>
<dbReference type="InterPro" id="IPR037218">
    <property type="entry name" value="PTPA_sf"/>
</dbReference>
<feature type="compositionally biased region" description="Pro residues" evidence="8">
    <location>
        <begin position="261"/>
        <end position="276"/>
    </location>
</feature>
<comment type="subcellular location">
    <subcellularLocation>
        <location evidence="2 7">Cytoplasm</location>
    </subcellularLocation>
</comment>
<protein>
    <recommendedName>
        <fullName evidence="7">Serine/threonine-protein phosphatase 2A activator</fullName>
        <ecNumber evidence="7">5.2.1.8</ecNumber>
    </recommendedName>
    <alternativeName>
        <fullName evidence="7">Phosphotyrosyl phosphatase activator</fullName>
    </alternativeName>
</protein>
<comment type="caution">
    <text evidence="9">The sequence shown here is derived from an EMBL/GenBank/DDBJ whole genome shotgun (WGS) entry which is preliminary data.</text>
</comment>
<keyword evidence="6 7" id="KW-0413">Isomerase</keyword>
<evidence type="ECO:0000256" key="7">
    <source>
        <dbReference type="RuleBase" id="RU361210"/>
    </source>
</evidence>
<evidence type="ECO:0000256" key="2">
    <source>
        <dbReference type="ARBA" id="ARBA00004496"/>
    </source>
</evidence>
<proteinExistence type="inferred from homology"/>
<dbReference type="GO" id="GO:0008160">
    <property type="term" value="F:protein tyrosine phosphatase activator activity"/>
    <property type="evidence" value="ECO:0007669"/>
    <property type="project" value="TreeGrafter"/>
</dbReference>
<evidence type="ECO:0000256" key="4">
    <source>
        <dbReference type="ARBA" id="ARBA00022490"/>
    </source>
</evidence>
<dbReference type="FunFam" id="1.20.120.1150:FF:000002">
    <property type="entry name" value="Serine/threonine-protein phosphatase 2A activator"/>
    <property type="match status" value="1"/>
</dbReference>
<dbReference type="CDD" id="cd04087">
    <property type="entry name" value="PTPA"/>
    <property type="match status" value="1"/>
</dbReference>
<dbReference type="Proteomes" id="UP000224006">
    <property type="component" value="Chromosome VII"/>
</dbReference>
<feature type="compositionally biased region" description="Pro residues" evidence="8">
    <location>
        <begin position="28"/>
        <end position="39"/>
    </location>
</feature>
<evidence type="ECO:0000256" key="3">
    <source>
        <dbReference type="ARBA" id="ARBA00011019"/>
    </source>
</evidence>
<dbReference type="InterPro" id="IPR004327">
    <property type="entry name" value="Phstyr_phstse_ac"/>
</dbReference>
<dbReference type="GO" id="GO:0000159">
    <property type="term" value="C:protein phosphatase type 2A complex"/>
    <property type="evidence" value="ECO:0007669"/>
    <property type="project" value="TreeGrafter"/>
</dbReference>
<feature type="compositionally biased region" description="Low complexity" evidence="8">
    <location>
        <begin position="285"/>
        <end position="326"/>
    </location>
</feature>
<dbReference type="GeneID" id="40312535"/>
<dbReference type="RefSeq" id="XP_029217401.1">
    <property type="nucleotide sequence ID" value="XM_029365970.1"/>
</dbReference>
<feature type="compositionally biased region" description="Low complexity" evidence="8">
    <location>
        <begin position="148"/>
        <end position="160"/>
    </location>
</feature>
<comment type="function">
    <text evidence="7">PPIases accelerate the folding of proteins. It catalyzes the cis-trans isomerization of proline imidic peptide bonds in oligopeptides.</text>
</comment>
<dbReference type="EC" id="5.2.1.8" evidence="7"/>
<feature type="compositionally biased region" description="Low complexity" evidence="8">
    <location>
        <begin position="40"/>
        <end position="49"/>
    </location>
</feature>
<dbReference type="VEuPathDB" id="ToxoDB:BESB_076090"/>
<dbReference type="Gene3D" id="1.20.120.1150">
    <property type="match status" value="1"/>
</dbReference>
<dbReference type="GO" id="GO:0003755">
    <property type="term" value="F:peptidyl-prolyl cis-trans isomerase activity"/>
    <property type="evidence" value="ECO:0007669"/>
    <property type="project" value="UniProtKB-KW"/>
</dbReference>
<dbReference type="GO" id="GO:0005634">
    <property type="term" value="C:nucleus"/>
    <property type="evidence" value="ECO:0007669"/>
    <property type="project" value="TreeGrafter"/>
</dbReference>
<dbReference type="GO" id="GO:0007052">
    <property type="term" value="P:mitotic spindle organization"/>
    <property type="evidence" value="ECO:0007669"/>
    <property type="project" value="TreeGrafter"/>
</dbReference>
<gene>
    <name evidence="9" type="ORF">BESB_076090</name>
</gene>